<evidence type="ECO:0000256" key="3">
    <source>
        <dbReference type="ARBA" id="ARBA00022605"/>
    </source>
</evidence>
<dbReference type="SUPFAM" id="SSF53686">
    <property type="entry name" value="Tryptophan synthase beta subunit-like PLP-dependent enzymes"/>
    <property type="match status" value="1"/>
</dbReference>
<evidence type="ECO:0000256" key="5">
    <source>
        <dbReference type="ARBA" id="ARBA00022898"/>
    </source>
</evidence>
<feature type="region of interest" description="Disordered" evidence="7">
    <location>
        <begin position="69"/>
        <end position="90"/>
    </location>
</feature>
<gene>
    <name evidence="9" type="ORF">P43SY_005084</name>
</gene>
<protein>
    <recommendedName>
        <fullName evidence="8">Tryptophan synthase beta chain-like PALP domain-containing protein</fullName>
    </recommendedName>
</protein>
<keyword evidence="10" id="KW-1185">Reference proteome</keyword>
<dbReference type="CDD" id="cd01561">
    <property type="entry name" value="CBS_like"/>
    <property type="match status" value="1"/>
</dbReference>
<keyword evidence="5" id="KW-0663">Pyridoxal phosphate</keyword>
<comment type="caution">
    <text evidence="9">The sequence shown here is derived from an EMBL/GenBank/DDBJ whole genome shotgun (WGS) entry which is preliminary data.</text>
</comment>
<dbReference type="PANTHER" id="PTHR10314">
    <property type="entry name" value="CYSTATHIONINE BETA-SYNTHASE"/>
    <property type="match status" value="1"/>
</dbReference>
<dbReference type="AlphaFoldDB" id="A0AAD5LKD0"/>
<dbReference type="NCBIfam" id="NF007989">
    <property type="entry name" value="PRK10717.1"/>
    <property type="match status" value="1"/>
</dbReference>
<sequence>MTRLRNRYGLVVSGPETQAETLSSPTLLTPIIPTRRGMSRMTPSSARRWALPAACFAAGLASGAWIQAPSSREEKGAPAELAATTADSPNRDRPVDLFDAVGNTPLLELKSVSRLTGCKIYAKAEYMNPCGSVKDRAAKYLILDAEKNGAIKPGSTLVEATGGNTGVSLALLGAARGLKTLFTMPQKTAAEKIELMQVMGAEVHVQPLVPMFDRENHFYHVAHRIAKKLEDVVYPNQFENTANMLAHYETTGPEIWRQTGGDIDGFVAASGTAGTIAGISKFLKEKKPSCNVWVVDPEEVMGLARFVNEGQSTSVQKGEFEVFPVSQGSTIAEGVGLPRVTPNFRHARVDKGTTGTNQEIVDMAYFLLRNDGIFVGPSAALNVVGAVKMARELGPGRTIVTILCDGGDRYRSKLYNPAWLKEQNLLPSIEPRGHQSLDFIKSVTPA</sequence>
<comment type="similarity">
    <text evidence="2">Belongs to the cysteine synthase/cystathionine beta-synthase family.</text>
</comment>
<organism evidence="9 10">
    <name type="scientific">Pythium insidiosum</name>
    <name type="common">Pythiosis disease agent</name>
    <dbReference type="NCBI Taxonomy" id="114742"/>
    <lineage>
        <taxon>Eukaryota</taxon>
        <taxon>Sar</taxon>
        <taxon>Stramenopiles</taxon>
        <taxon>Oomycota</taxon>
        <taxon>Peronosporomycetes</taxon>
        <taxon>Pythiales</taxon>
        <taxon>Pythiaceae</taxon>
        <taxon>Pythium</taxon>
    </lineage>
</organism>
<dbReference type="Pfam" id="PF00291">
    <property type="entry name" value="PALP"/>
    <property type="match status" value="1"/>
</dbReference>
<dbReference type="GO" id="GO:0006535">
    <property type="term" value="P:cysteine biosynthetic process from serine"/>
    <property type="evidence" value="ECO:0007669"/>
    <property type="project" value="InterPro"/>
</dbReference>
<evidence type="ECO:0000256" key="2">
    <source>
        <dbReference type="ARBA" id="ARBA00007103"/>
    </source>
</evidence>
<evidence type="ECO:0000256" key="1">
    <source>
        <dbReference type="ARBA" id="ARBA00001933"/>
    </source>
</evidence>
<keyword evidence="6" id="KW-0198">Cysteine biosynthesis</keyword>
<evidence type="ECO:0000256" key="4">
    <source>
        <dbReference type="ARBA" id="ARBA00022679"/>
    </source>
</evidence>
<accession>A0AAD5LKD0</accession>
<dbReference type="InterPro" id="IPR001216">
    <property type="entry name" value="P-phosphate_BS"/>
</dbReference>
<evidence type="ECO:0000256" key="7">
    <source>
        <dbReference type="SAM" id="MobiDB-lite"/>
    </source>
</evidence>
<feature type="domain" description="Tryptophan synthase beta chain-like PALP" evidence="8">
    <location>
        <begin position="98"/>
        <end position="405"/>
    </location>
</feature>
<dbReference type="InterPro" id="IPR050214">
    <property type="entry name" value="Cys_Synth/Cystath_Beta-Synth"/>
</dbReference>
<evidence type="ECO:0000313" key="10">
    <source>
        <dbReference type="Proteomes" id="UP001209570"/>
    </source>
</evidence>
<evidence type="ECO:0000256" key="6">
    <source>
        <dbReference type="ARBA" id="ARBA00023192"/>
    </source>
</evidence>
<dbReference type="Proteomes" id="UP001209570">
    <property type="component" value="Unassembled WGS sequence"/>
</dbReference>
<keyword evidence="4" id="KW-0808">Transferase</keyword>
<evidence type="ECO:0000259" key="8">
    <source>
        <dbReference type="Pfam" id="PF00291"/>
    </source>
</evidence>
<name>A0AAD5LKD0_PYTIN</name>
<keyword evidence="3" id="KW-0028">Amino-acid biosynthesis</keyword>
<dbReference type="FunFam" id="3.40.50.1100:FF:000016">
    <property type="entry name" value="Cysteine synthase A"/>
    <property type="match status" value="1"/>
</dbReference>
<reference evidence="9" key="1">
    <citation type="submission" date="2021-12" db="EMBL/GenBank/DDBJ databases">
        <title>Prjna785345.</title>
        <authorList>
            <person name="Rujirawat T."/>
            <person name="Krajaejun T."/>
        </authorList>
    </citation>
    <scope>NUCLEOTIDE SEQUENCE</scope>
    <source>
        <strain evidence="9">Pi057C3</strain>
    </source>
</reference>
<dbReference type="InterPro" id="IPR001926">
    <property type="entry name" value="TrpB-like_PALP"/>
</dbReference>
<dbReference type="GO" id="GO:0016740">
    <property type="term" value="F:transferase activity"/>
    <property type="evidence" value="ECO:0007669"/>
    <property type="project" value="UniProtKB-KW"/>
</dbReference>
<comment type="cofactor">
    <cofactor evidence="1">
        <name>pyridoxal 5'-phosphate</name>
        <dbReference type="ChEBI" id="CHEBI:597326"/>
    </cofactor>
</comment>
<evidence type="ECO:0000313" key="9">
    <source>
        <dbReference type="EMBL" id="KAJ0401064.1"/>
    </source>
</evidence>
<dbReference type="Gene3D" id="3.40.50.1100">
    <property type="match status" value="2"/>
</dbReference>
<dbReference type="EMBL" id="JAKCXM010000138">
    <property type="protein sequence ID" value="KAJ0401064.1"/>
    <property type="molecule type" value="Genomic_DNA"/>
</dbReference>
<dbReference type="InterPro" id="IPR036052">
    <property type="entry name" value="TrpB-like_PALP_sf"/>
</dbReference>
<proteinExistence type="inferred from homology"/>
<dbReference type="PROSITE" id="PS00901">
    <property type="entry name" value="CYS_SYNTHASE"/>
    <property type="match status" value="1"/>
</dbReference>